<feature type="domain" description="Polysaccharide export protein N-terminal" evidence="2">
    <location>
        <begin position="78"/>
        <end position="152"/>
    </location>
</feature>
<keyword evidence="5" id="KW-1185">Reference proteome</keyword>
<proteinExistence type="predicted"/>
<feature type="domain" description="Polysaccharide export protein N-terminal" evidence="2">
    <location>
        <begin position="10"/>
        <end position="73"/>
    </location>
</feature>
<gene>
    <name evidence="4" type="ORF">WKW79_18200</name>
</gene>
<dbReference type="InterPro" id="IPR049712">
    <property type="entry name" value="Poly_export"/>
</dbReference>
<dbReference type="InterPro" id="IPR003715">
    <property type="entry name" value="Poly_export_N"/>
</dbReference>
<dbReference type="EMBL" id="JBBKZS010000007">
    <property type="protein sequence ID" value="MEJ8856514.1"/>
    <property type="molecule type" value="Genomic_DNA"/>
</dbReference>
<dbReference type="Pfam" id="PF10531">
    <property type="entry name" value="SLBB"/>
    <property type="match status" value="1"/>
</dbReference>
<reference evidence="4 5" key="1">
    <citation type="submission" date="2024-03" db="EMBL/GenBank/DDBJ databases">
        <title>Novel species of the genus Variovorax.</title>
        <authorList>
            <person name="Liu Q."/>
            <person name="Xin Y.-H."/>
        </authorList>
    </citation>
    <scope>NUCLEOTIDE SEQUENCE [LARGE SCALE GENOMIC DNA]</scope>
    <source>
        <strain evidence="4 5">KACC 18901</strain>
    </source>
</reference>
<name>A0ABU8X9Z1_9BURK</name>
<evidence type="ECO:0000313" key="5">
    <source>
        <dbReference type="Proteomes" id="UP001367030"/>
    </source>
</evidence>
<evidence type="ECO:0000313" key="4">
    <source>
        <dbReference type="EMBL" id="MEJ8856514.1"/>
    </source>
</evidence>
<dbReference type="Proteomes" id="UP001367030">
    <property type="component" value="Unassembled WGS sequence"/>
</dbReference>
<evidence type="ECO:0000259" key="2">
    <source>
        <dbReference type="Pfam" id="PF02563"/>
    </source>
</evidence>
<dbReference type="RefSeq" id="WP_340336579.1">
    <property type="nucleotide sequence ID" value="NZ_JBBKZS010000007.1"/>
</dbReference>
<accession>A0ABU8X9Z1</accession>
<protein>
    <submittedName>
        <fullName evidence="4">Polysaccharide biosynthesis/export family protein</fullName>
    </submittedName>
</protein>
<dbReference type="PANTHER" id="PTHR33619">
    <property type="entry name" value="POLYSACCHARIDE EXPORT PROTEIN GFCE-RELATED"/>
    <property type="match status" value="1"/>
</dbReference>
<dbReference type="InterPro" id="IPR019554">
    <property type="entry name" value="Soluble_ligand-bd"/>
</dbReference>
<keyword evidence="1" id="KW-0732">Signal</keyword>
<organism evidence="4 5">
    <name type="scientific">Variovorax robiniae</name>
    <dbReference type="NCBI Taxonomy" id="1836199"/>
    <lineage>
        <taxon>Bacteria</taxon>
        <taxon>Pseudomonadati</taxon>
        <taxon>Pseudomonadota</taxon>
        <taxon>Betaproteobacteria</taxon>
        <taxon>Burkholderiales</taxon>
        <taxon>Comamonadaceae</taxon>
        <taxon>Variovorax</taxon>
    </lineage>
</organism>
<evidence type="ECO:0000259" key="3">
    <source>
        <dbReference type="Pfam" id="PF10531"/>
    </source>
</evidence>
<evidence type="ECO:0000256" key="1">
    <source>
        <dbReference type="ARBA" id="ARBA00022729"/>
    </source>
</evidence>
<dbReference type="Gene3D" id="3.10.560.10">
    <property type="entry name" value="Outer membrane lipoprotein wza domain like"/>
    <property type="match status" value="1"/>
</dbReference>
<dbReference type="Pfam" id="PF02563">
    <property type="entry name" value="Poly_export"/>
    <property type="match status" value="2"/>
</dbReference>
<dbReference type="PANTHER" id="PTHR33619:SF3">
    <property type="entry name" value="POLYSACCHARIDE EXPORT PROTEIN GFCE-RELATED"/>
    <property type="match status" value="1"/>
</dbReference>
<comment type="caution">
    <text evidence="4">The sequence shown here is derived from an EMBL/GenBank/DDBJ whole genome shotgun (WGS) entry which is preliminary data.</text>
</comment>
<feature type="domain" description="Soluble ligand binding" evidence="3">
    <location>
        <begin position="188"/>
        <end position="240"/>
    </location>
</feature>
<dbReference type="Gene3D" id="3.30.1950.10">
    <property type="entry name" value="wza like domain"/>
    <property type="match status" value="2"/>
</dbReference>
<sequence length="305" mass="33401">MATTAAGAPQPDAGYTFEPGDEFDLRVPDAPQLDQSLRVLPDGNVSLPLMGVVRFQDRTVDEVQKDLRARLDKLAGEAPNREYLLRPNDELEIKFPFAKVLNDVVRLRPDGKIQLQLVGMVRAEGRSPEELAQDLRARYATYVRNPDVAVIVRTVNSQSVRTANGVGRAGLFGLKPTIVIRSYQAPQVFVGGEVAKPGTLPFRPGLSLVQAMVEAGGQLPSGDPSALMLLRRRQDNTLEVVSTGFTADALRSPDRDILLRPFDVVMLPKSGVAIAADKLNQYVYNLVPFLKNGSIALNYDNVGRR</sequence>